<dbReference type="GO" id="GO:0006352">
    <property type="term" value="P:DNA-templated transcription initiation"/>
    <property type="evidence" value="ECO:0007669"/>
    <property type="project" value="InterPro"/>
</dbReference>
<dbReference type="RefSeq" id="WP_222877187.1">
    <property type="nucleotide sequence ID" value="NZ_AP023361.1"/>
</dbReference>
<organism evidence="1 2">
    <name type="scientific">Terrihabitans soli</name>
    <dbReference type="NCBI Taxonomy" id="708113"/>
    <lineage>
        <taxon>Bacteria</taxon>
        <taxon>Pseudomonadati</taxon>
        <taxon>Pseudomonadota</taxon>
        <taxon>Alphaproteobacteria</taxon>
        <taxon>Hyphomicrobiales</taxon>
        <taxon>Terrihabitans</taxon>
    </lineage>
</organism>
<dbReference type="KEGG" id="tso:IZ6_12990"/>
<proteinExistence type="predicted"/>
<dbReference type="SUPFAM" id="SSF88946">
    <property type="entry name" value="Sigma2 domain of RNA polymerase sigma factors"/>
    <property type="match status" value="1"/>
</dbReference>
<dbReference type="GO" id="GO:0003700">
    <property type="term" value="F:DNA-binding transcription factor activity"/>
    <property type="evidence" value="ECO:0007669"/>
    <property type="project" value="InterPro"/>
</dbReference>
<protein>
    <submittedName>
        <fullName evidence="1">Uncharacterized protein</fullName>
    </submittedName>
</protein>
<name>A0A6S6QJS5_9HYPH</name>
<dbReference type="Proteomes" id="UP000515317">
    <property type="component" value="Chromosome"/>
</dbReference>
<accession>A0A6S6QJS5</accession>
<dbReference type="InterPro" id="IPR013325">
    <property type="entry name" value="RNA_pol_sigma_r2"/>
</dbReference>
<gene>
    <name evidence="1" type="ORF">IZ6_12990</name>
</gene>
<sequence length="198" mass="21332">MSNQNELLTLHGQLLAGDARASSKIVAIAIAPLVAIIKRDVGGLHDPQDVEQACFDALFKYLVAPGGYDPQRAELMTYLAAIARGRAKTLRRSQSRRTKYEGEYALDQDSAHNPLVEGETGGEAATVDEIDWMRFGSVLVKDPGDAEIVNLMKVGACSVSAVAHALGLDAGETGLTEAAKRIERIRGRARRMTQKSEA</sequence>
<dbReference type="Gene3D" id="1.10.1740.10">
    <property type="match status" value="1"/>
</dbReference>
<dbReference type="AlphaFoldDB" id="A0A6S6QJS5"/>
<reference evidence="1 2" key="1">
    <citation type="submission" date="2020-08" db="EMBL/GenBank/DDBJ databases">
        <title>Genome sequence of Rhizobiales bacterium strain IZ6.</title>
        <authorList>
            <person name="Nakai R."/>
            <person name="Naganuma T."/>
        </authorList>
    </citation>
    <scope>NUCLEOTIDE SEQUENCE [LARGE SCALE GENOMIC DNA]</scope>
    <source>
        <strain evidence="1 2">IZ6</strain>
    </source>
</reference>
<keyword evidence="2" id="KW-1185">Reference proteome</keyword>
<evidence type="ECO:0000313" key="1">
    <source>
        <dbReference type="EMBL" id="BCJ90564.1"/>
    </source>
</evidence>
<dbReference type="EMBL" id="AP023361">
    <property type="protein sequence ID" value="BCJ90564.1"/>
    <property type="molecule type" value="Genomic_DNA"/>
</dbReference>
<evidence type="ECO:0000313" key="2">
    <source>
        <dbReference type="Proteomes" id="UP000515317"/>
    </source>
</evidence>